<accession>A0A1E1K7B6</accession>
<feature type="domain" description="BTB" evidence="2">
    <location>
        <begin position="22"/>
        <end position="92"/>
    </location>
</feature>
<dbReference type="PROSITE" id="PS50097">
    <property type="entry name" value="BTB"/>
    <property type="match status" value="1"/>
</dbReference>
<protein>
    <recommendedName>
        <fullName evidence="2">BTB domain-containing protein</fullName>
    </recommendedName>
</protein>
<keyword evidence="1" id="KW-0175">Coiled coil</keyword>
<dbReference type="EMBL" id="FJUW01000007">
    <property type="protein sequence ID" value="CZS93977.1"/>
    <property type="molecule type" value="Genomic_DNA"/>
</dbReference>
<evidence type="ECO:0000313" key="3">
    <source>
        <dbReference type="EMBL" id="CZS93977.1"/>
    </source>
</evidence>
<dbReference type="InterPro" id="IPR011333">
    <property type="entry name" value="SKP1/BTB/POZ_sf"/>
</dbReference>
<comment type="caution">
    <text evidence="3">The sequence shown here is derived from an EMBL/GenBank/DDBJ whole genome shotgun (WGS) entry which is preliminary data.</text>
</comment>
<sequence length="285" mass="32278">MNEKTVTPSQSNAMLWKSKTYSDLVIECGGYPFQAHRGIVFTQSGLLERRYEDLLPGSLQAIEVASEEGFMEKDFMEQALTYMYTGDYDDSTQADDAMVSDTEHSPREFGGDTMDPPTMTVHKALIFNTGMYLAAHRLQIMSLKNAACKKIENYFIHTELDQDWELFADSVELLYTNMPIFTRRATKQLRDILVSKAVEEHSAFVISDSFTRVTILCPEFVATFTKKLSNALGRDESFEAERDDALQELVEAQAELKIARKNLVQEKAAQKRLPASDEDYKADAS</sequence>
<keyword evidence="4" id="KW-1185">Reference proteome</keyword>
<dbReference type="PANTHER" id="PTHR47843">
    <property type="entry name" value="BTB DOMAIN-CONTAINING PROTEIN-RELATED"/>
    <property type="match status" value="1"/>
</dbReference>
<dbReference type="SUPFAM" id="SSF54695">
    <property type="entry name" value="POZ domain"/>
    <property type="match status" value="1"/>
</dbReference>
<evidence type="ECO:0000259" key="2">
    <source>
        <dbReference type="PROSITE" id="PS50097"/>
    </source>
</evidence>
<dbReference type="InParanoid" id="A0A1E1K7B6"/>
<dbReference type="InterPro" id="IPR000210">
    <property type="entry name" value="BTB/POZ_dom"/>
</dbReference>
<name>A0A1E1K7B6_9HELO</name>
<dbReference type="AlphaFoldDB" id="A0A1E1K7B6"/>
<feature type="coiled-coil region" evidence="1">
    <location>
        <begin position="235"/>
        <end position="269"/>
    </location>
</feature>
<evidence type="ECO:0000256" key="1">
    <source>
        <dbReference type="SAM" id="Coils"/>
    </source>
</evidence>
<dbReference type="Proteomes" id="UP000178129">
    <property type="component" value="Unassembled WGS sequence"/>
</dbReference>
<reference evidence="4" key="1">
    <citation type="submission" date="2016-03" db="EMBL/GenBank/DDBJ databases">
        <authorList>
            <person name="Ploux O."/>
        </authorList>
    </citation>
    <scope>NUCLEOTIDE SEQUENCE [LARGE SCALE GENOMIC DNA]</scope>
    <source>
        <strain evidence="4">UK7</strain>
    </source>
</reference>
<evidence type="ECO:0000313" key="4">
    <source>
        <dbReference type="Proteomes" id="UP000178129"/>
    </source>
</evidence>
<dbReference type="PANTHER" id="PTHR47843:SF5">
    <property type="entry name" value="BTB_POZ DOMAIN PROTEIN"/>
    <property type="match status" value="1"/>
</dbReference>
<dbReference type="CDD" id="cd18186">
    <property type="entry name" value="BTB_POZ_ZBTB_KLHL-like"/>
    <property type="match status" value="1"/>
</dbReference>
<organism evidence="3 4">
    <name type="scientific">Rhynchosporium graminicola</name>
    <dbReference type="NCBI Taxonomy" id="2792576"/>
    <lineage>
        <taxon>Eukaryota</taxon>
        <taxon>Fungi</taxon>
        <taxon>Dikarya</taxon>
        <taxon>Ascomycota</taxon>
        <taxon>Pezizomycotina</taxon>
        <taxon>Leotiomycetes</taxon>
        <taxon>Helotiales</taxon>
        <taxon>Ploettnerulaceae</taxon>
        <taxon>Rhynchosporium</taxon>
    </lineage>
</organism>
<proteinExistence type="predicted"/>
<dbReference type="Gene3D" id="3.30.710.10">
    <property type="entry name" value="Potassium Channel Kv1.1, Chain A"/>
    <property type="match status" value="1"/>
</dbReference>
<gene>
    <name evidence="3" type="ORF">RCO7_08100</name>
</gene>